<evidence type="ECO:0000313" key="5">
    <source>
        <dbReference type="Proteomes" id="UP000712080"/>
    </source>
</evidence>
<dbReference type="Pfam" id="PF19081">
    <property type="entry name" value="Ig_7"/>
    <property type="match status" value="1"/>
</dbReference>
<dbReference type="InterPro" id="IPR044023">
    <property type="entry name" value="Ig_7"/>
</dbReference>
<dbReference type="Pfam" id="PF17164">
    <property type="entry name" value="DUF5122"/>
    <property type="match status" value="7"/>
</dbReference>
<accession>A0A972FK11</accession>
<protein>
    <recommendedName>
        <fullName evidence="3">Ig-like domain-containing protein</fullName>
    </recommendedName>
</protein>
<gene>
    <name evidence="4" type="ORF">G6047_01200</name>
</gene>
<keyword evidence="1 2" id="KW-0732">Signal</keyword>
<sequence>MKRILPLLLLIGWAATAQNVIPGRLDSTFLIGTGFEDNMDALAIQPDGKILVAGQGDDYQGVPIKRIIRLNEDGTPDPTFSGPNLLIYENYNKIALQPDGKILALSHYTVNVNSTDIYNHFKRMNSDGSIDATFNAGGTGVVETIYSRIENMVVQPDGKIIIGGQFTQYNGVARKNIARLNADGTLDTTFVVGTGLNSSVDALCLQPDGKLIVSGDFSSYNGSFAPDLIRLNTDGSLDTTFTPSLAEGVGTVGIQSNGNIVITGGFSTISGVTRNRIAILNPNGVLINDGNVPPGPTSASNDAILDFVIQPDDKILIGGYFTQWGGVTKRCIVRLNANGFPDSTFNPISGANWMVWEIKAYPGDRYVIAGGFSTYDGVSQKYIARINGLASIETPTGSSAQTVCGTGTLASLSVTGTSIKWYDAPTDGNLLPSTTPLVNGTTYYASQTVSGNESTTRLTVTVTLTSSITPEFTQVGPICSGASGYSLPTTSTNGITGTWSPALNNTATTTYTFTPTAGQCATTAMMSITVNSNTAPTFTQVAAICSGATLSALPTTSNNGITGSWSPALNNTATTTYTFTPTAGQCATTATMSITVNSNTAPTFTQVAEICSGATLSALPTTSNNGITGSWSPALNNTATTTYTFTPTAGQCATTATMSITVNSNTAPTFTQVAAICSGATLSALPTTSNNGITGSWSPALNNTATMTYTFTPSAGQC</sequence>
<dbReference type="SUPFAM" id="SSF101898">
    <property type="entry name" value="NHL repeat"/>
    <property type="match status" value="1"/>
</dbReference>
<dbReference type="Gene3D" id="2.80.10.50">
    <property type="match status" value="3"/>
</dbReference>
<feature type="non-terminal residue" evidence="4">
    <location>
        <position position="718"/>
    </location>
</feature>
<dbReference type="InterPro" id="IPR014755">
    <property type="entry name" value="Cu-Rt/internalin_Ig-like"/>
</dbReference>
<feature type="chain" id="PRO_5037723836" description="Ig-like domain-containing protein" evidence="2">
    <location>
        <begin position="18"/>
        <end position="718"/>
    </location>
</feature>
<keyword evidence="5" id="KW-1185">Reference proteome</keyword>
<evidence type="ECO:0000313" key="4">
    <source>
        <dbReference type="EMBL" id="NMH26635.1"/>
    </source>
</evidence>
<evidence type="ECO:0000256" key="2">
    <source>
        <dbReference type="SAM" id="SignalP"/>
    </source>
</evidence>
<dbReference type="InterPro" id="IPR013431">
    <property type="entry name" value="Delta_60_rpt"/>
</dbReference>
<feature type="signal peptide" evidence="2">
    <location>
        <begin position="1"/>
        <end position="17"/>
    </location>
</feature>
<feature type="domain" description="Ig-like" evidence="3">
    <location>
        <begin position="394"/>
        <end position="464"/>
    </location>
</feature>
<comment type="caution">
    <text evidence="4">The sequence shown here is derived from an EMBL/GenBank/DDBJ whole genome shotgun (WGS) entry which is preliminary data.</text>
</comment>
<proteinExistence type="predicted"/>
<evidence type="ECO:0000259" key="3">
    <source>
        <dbReference type="Pfam" id="PF19081"/>
    </source>
</evidence>
<dbReference type="EMBL" id="JAAMPU010000093">
    <property type="protein sequence ID" value="NMH26635.1"/>
    <property type="molecule type" value="Genomic_DNA"/>
</dbReference>
<organism evidence="4 5">
    <name type="scientific">Flavobacterium silvaticum</name>
    <dbReference type="NCBI Taxonomy" id="1852020"/>
    <lineage>
        <taxon>Bacteria</taxon>
        <taxon>Pseudomonadati</taxon>
        <taxon>Bacteroidota</taxon>
        <taxon>Flavobacteriia</taxon>
        <taxon>Flavobacteriales</taxon>
        <taxon>Flavobacteriaceae</taxon>
        <taxon>Flavobacterium</taxon>
    </lineage>
</organism>
<dbReference type="Proteomes" id="UP000712080">
    <property type="component" value="Unassembled WGS sequence"/>
</dbReference>
<dbReference type="AlphaFoldDB" id="A0A972FK11"/>
<evidence type="ECO:0000256" key="1">
    <source>
        <dbReference type="ARBA" id="ARBA00022729"/>
    </source>
</evidence>
<name>A0A972FK11_9FLAO</name>
<dbReference type="NCBIfam" id="TIGR02608">
    <property type="entry name" value="delta_60_rpt"/>
    <property type="match status" value="5"/>
</dbReference>
<reference evidence="4" key="1">
    <citation type="submission" date="2020-02" db="EMBL/GenBank/DDBJ databases">
        <title>Flavobacterium sp. genome.</title>
        <authorList>
            <person name="Jung H.S."/>
            <person name="Baek J.H."/>
            <person name="Jeon C.O."/>
        </authorList>
    </citation>
    <scope>NUCLEOTIDE SEQUENCE</scope>
    <source>
        <strain evidence="4">SE-s28</strain>
    </source>
</reference>
<dbReference type="Gene3D" id="2.60.40.1220">
    <property type="match status" value="2"/>
</dbReference>